<evidence type="ECO:0000313" key="6">
    <source>
        <dbReference type="Proteomes" id="UP000594638"/>
    </source>
</evidence>
<dbReference type="InterPro" id="IPR016461">
    <property type="entry name" value="COMT-like"/>
</dbReference>
<evidence type="ECO:0000259" key="4">
    <source>
        <dbReference type="Pfam" id="PF00891"/>
    </source>
</evidence>
<organism evidence="5 6">
    <name type="scientific">Olea europaea subsp. europaea</name>
    <dbReference type="NCBI Taxonomy" id="158383"/>
    <lineage>
        <taxon>Eukaryota</taxon>
        <taxon>Viridiplantae</taxon>
        <taxon>Streptophyta</taxon>
        <taxon>Embryophyta</taxon>
        <taxon>Tracheophyta</taxon>
        <taxon>Spermatophyta</taxon>
        <taxon>Magnoliopsida</taxon>
        <taxon>eudicotyledons</taxon>
        <taxon>Gunneridae</taxon>
        <taxon>Pentapetalae</taxon>
        <taxon>asterids</taxon>
        <taxon>lamiids</taxon>
        <taxon>Lamiales</taxon>
        <taxon>Oleaceae</taxon>
        <taxon>Oleeae</taxon>
        <taxon>Olea</taxon>
    </lineage>
</organism>
<sequence>MLEIEVKILNAGVKHIGGDMFESIPEGDAIFMKWILHDCRDDHCLKLLKNCCKAIPEDGKVIVVGEILPVEPDTSTAVISTRQSDVILMTQYPGGKERSEVEFLAWQRELALEA</sequence>
<dbReference type="InterPro" id="IPR001077">
    <property type="entry name" value="COMT_C"/>
</dbReference>
<dbReference type="OrthoDB" id="1606438at2759"/>
<evidence type="ECO:0000256" key="3">
    <source>
        <dbReference type="ARBA" id="ARBA00022691"/>
    </source>
</evidence>
<dbReference type="GO" id="GO:0032259">
    <property type="term" value="P:methylation"/>
    <property type="evidence" value="ECO:0007669"/>
    <property type="project" value="UniProtKB-KW"/>
</dbReference>
<dbReference type="Pfam" id="PF00891">
    <property type="entry name" value="Methyltransf_2"/>
    <property type="match status" value="1"/>
</dbReference>
<dbReference type="SUPFAM" id="SSF53335">
    <property type="entry name" value="S-adenosyl-L-methionine-dependent methyltransferases"/>
    <property type="match status" value="1"/>
</dbReference>
<proteinExistence type="predicted"/>
<dbReference type="GO" id="GO:0008171">
    <property type="term" value="F:O-methyltransferase activity"/>
    <property type="evidence" value="ECO:0007669"/>
    <property type="project" value="InterPro"/>
</dbReference>
<dbReference type="PANTHER" id="PTHR11746">
    <property type="entry name" value="O-METHYLTRANSFERASE"/>
    <property type="match status" value="1"/>
</dbReference>
<name>A0A8S0SDT7_OLEEU</name>
<gene>
    <name evidence="5" type="ORF">OLEA9_A057396</name>
</gene>
<reference evidence="5 6" key="1">
    <citation type="submission" date="2019-12" db="EMBL/GenBank/DDBJ databases">
        <authorList>
            <person name="Alioto T."/>
            <person name="Alioto T."/>
            <person name="Gomez Garrido J."/>
        </authorList>
    </citation>
    <scope>NUCLEOTIDE SEQUENCE [LARGE SCALE GENOMIC DNA]</scope>
</reference>
<dbReference type="Gene3D" id="3.40.50.150">
    <property type="entry name" value="Vaccinia Virus protein VP39"/>
    <property type="match status" value="1"/>
</dbReference>
<evidence type="ECO:0000256" key="1">
    <source>
        <dbReference type="ARBA" id="ARBA00022603"/>
    </source>
</evidence>
<keyword evidence="6" id="KW-1185">Reference proteome</keyword>
<keyword evidence="3" id="KW-0949">S-adenosyl-L-methionine</keyword>
<dbReference type="Gramene" id="OE9A057396T1">
    <property type="protein sequence ID" value="OE9A057396C1"/>
    <property type="gene ID" value="OE9A057396"/>
</dbReference>
<comment type="caution">
    <text evidence="5">The sequence shown here is derived from an EMBL/GenBank/DDBJ whole genome shotgun (WGS) entry which is preliminary data.</text>
</comment>
<keyword evidence="1" id="KW-0489">Methyltransferase</keyword>
<dbReference type="InterPro" id="IPR029063">
    <property type="entry name" value="SAM-dependent_MTases_sf"/>
</dbReference>
<dbReference type="EMBL" id="CACTIH010004209">
    <property type="protein sequence ID" value="CAA2990141.1"/>
    <property type="molecule type" value="Genomic_DNA"/>
</dbReference>
<evidence type="ECO:0000313" key="5">
    <source>
        <dbReference type="EMBL" id="CAA2990141.1"/>
    </source>
</evidence>
<evidence type="ECO:0000256" key="2">
    <source>
        <dbReference type="ARBA" id="ARBA00022679"/>
    </source>
</evidence>
<dbReference type="PROSITE" id="PS51683">
    <property type="entry name" value="SAM_OMT_II"/>
    <property type="match status" value="1"/>
</dbReference>
<feature type="domain" description="O-methyltransferase C-terminal" evidence="4">
    <location>
        <begin position="10"/>
        <end position="104"/>
    </location>
</feature>
<accession>A0A8S0SDT7</accession>
<keyword evidence="2" id="KW-0808">Transferase</keyword>
<protein>
    <submittedName>
        <fullName evidence="5">Caffeic acid 3-O-methyltransferase-like</fullName>
    </submittedName>
</protein>
<dbReference type="AlphaFoldDB" id="A0A8S0SDT7"/>
<dbReference type="Proteomes" id="UP000594638">
    <property type="component" value="Unassembled WGS sequence"/>
</dbReference>